<keyword evidence="2" id="KW-0732">Signal</keyword>
<evidence type="ECO:0000313" key="3">
    <source>
        <dbReference type="EMBL" id="AFZ14429.1"/>
    </source>
</evidence>
<protein>
    <submittedName>
        <fullName evidence="3">Uncharacterized protein</fullName>
    </submittedName>
</protein>
<dbReference type="OrthoDB" id="6028076at2"/>
<evidence type="ECO:0000256" key="2">
    <source>
        <dbReference type="SAM" id="SignalP"/>
    </source>
</evidence>
<evidence type="ECO:0000313" key="4">
    <source>
        <dbReference type="Proteomes" id="UP000010472"/>
    </source>
</evidence>
<dbReference type="HOGENOM" id="CLU_1764966_0_0_3"/>
<feature type="signal peptide" evidence="2">
    <location>
        <begin position="1"/>
        <end position="24"/>
    </location>
</feature>
<evidence type="ECO:0000256" key="1">
    <source>
        <dbReference type="SAM" id="MobiDB-lite"/>
    </source>
</evidence>
<dbReference type="RefSeq" id="WP_015204534.1">
    <property type="nucleotide sequence ID" value="NC_019753.1"/>
</dbReference>
<dbReference type="KEGG" id="cep:Cri9333_3607"/>
<dbReference type="Proteomes" id="UP000010472">
    <property type="component" value="Chromosome"/>
</dbReference>
<accession>K9W3Q8</accession>
<dbReference type="AlphaFoldDB" id="K9W3Q8"/>
<gene>
    <name evidence="3" type="ORF">Cri9333_3607</name>
</gene>
<keyword evidence="4" id="KW-1185">Reference proteome</keyword>
<dbReference type="STRING" id="1173022.Cri9333_3607"/>
<feature type="region of interest" description="Disordered" evidence="1">
    <location>
        <begin position="127"/>
        <end position="147"/>
    </location>
</feature>
<dbReference type="EMBL" id="CP003620">
    <property type="protein sequence ID" value="AFZ14429.1"/>
    <property type="molecule type" value="Genomic_DNA"/>
</dbReference>
<reference evidence="3 4" key="1">
    <citation type="submission" date="2012-06" db="EMBL/GenBank/DDBJ databases">
        <title>Finished chromosome of genome of Crinalium epipsammum PCC 9333.</title>
        <authorList>
            <consortium name="US DOE Joint Genome Institute"/>
            <person name="Gugger M."/>
            <person name="Coursin T."/>
            <person name="Rippka R."/>
            <person name="Tandeau De Marsac N."/>
            <person name="Huntemann M."/>
            <person name="Wei C.-L."/>
            <person name="Han J."/>
            <person name="Detter J.C."/>
            <person name="Han C."/>
            <person name="Tapia R."/>
            <person name="Davenport K."/>
            <person name="Daligault H."/>
            <person name="Erkkila T."/>
            <person name="Gu W."/>
            <person name="Munk A.C.C."/>
            <person name="Teshima H."/>
            <person name="Xu Y."/>
            <person name="Chain P."/>
            <person name="Chen A."/>
            <person name="Krypides N."/>
            <person name="Mavromatis K."/>
            <person name="Markowitz V."/>
            <person name="Szeto E."/>
            <person name="Ivanova N."/>
            <person name="Mikhailova N."/>
            <person name="Ovchinnikova G."/>
            <person name="Pagani I."/>
            <person name="Pati A."/>
            <person name="Goodwin L."/>
            <person name="Peters L."/>
            <person name="Pitluck S."/>
            <person name="Woyke T."/>
            <person name="Kerfeld C."/>
        </authorList>
    </citation>
    <scope>NUCLEOTIDE SEQUENCE [LARGE SCALE GENOMIC DNA]</scope>
    <source>
        <strain evidence="3 4">PCC 9333</strain>
    </source>
</reference>
<proteinExistence type="predicted"/>
<feature type="chain" id="PRO_5003937312" evidence="2">
    <location>
        <begin position="25"/>
        <end position="147"/>
    </location>
</feature>
<organism evidence="3 4">
    <name type="scientific">Crinalium epipsammum PCC 9333</name>
    <dbReference type="NCBI Taxonomy" id="1173022"/>
    <lineage>
        <taxon>Bacteria</taxon>
        <taxon>Bacillati</taxon>
        <taxon>Cyanobacteriota</taxon>
        <taxon>Cyanophyceae</taxon>
        <taxon>Gomontiellales</taxon>
        <taxon>Gomontiellaceae</taxon>
        <taxon>Crinalium</taxon>
    </lineage>
</organism>
<name>K9W3Q8_9CYAN</name>
<sequence length="147" mass="15844">MKKVLAIKLIVLGLVSLSIESAVAQTQPQLQKPAITTYGTPTDPDTADVSITSSVTAQELRFKVVPNSQIQFPGSPQRNTGWQTERVNLPKPVQAGVTYRNIGINLEITSVFSDIDRIVSEALGEVQASPQVSPVVPPITQPGENQR</sequence>